<evidence type="ECO:0000313" key="2">
    <source>
        <dbReference type="Proteomes" id="UP000027180"/>
    </source>
</evidence>
<name>A0A060I5D7_RHIET</name>
<dbReference type="RefSeq" id="WP_038688100.1">
    <property type="nucleotide sequence ID" value="NZ_CP006986.1"/>
</dbReference>
<reference evidence="1 2" key="1">
    <citation type="submission" date="2013-12" db="EMBL/GenBank/DDBJ databases">
        <title>Complete genome sequence of Rhizobium etli bv. mimosae IE4771.</title>
        <authorList>
            <person name="Bustos P."/>
            <person name="Santamaria R.I."/>
            <person name="Lozano L."/>
            <person name="Ormeno-Orrillo E."/>
            <person name="Rogel M.A."/>
            <person name="Romero D."/>
            <person name="Cevallos M.A."/>
            <person name="Martinez-Romero E."/>
            <person name="Gonzalez V."/>
        </authorList>
    </citation>
    <scope>NUCLEOTIDE SEQUENCE [LARGE SCALE GENOMIC DNA]</scope>
    <source>
        <strain evidence="1 2">IE4771</strain>
    </source>
</reference>
<organism evidence="1 2">
    <name type="scientific">Rhizobium etli bv. mimosae str. IE4771</name>
    <dbReference type="NCBI Taxonomy" id="1432050"/>
    <lineage>
        <taxon>Bacteria</taxon>
        <taxon>Pseudomonadati</taxon>
        <taxon>Pseudomonadota</taxon>
        <taxon>Alphaproteobacteria</taxon>
        <taxon>Hyphomicrobiales</taxon>
        <taxon>Rhizobiaceae</taxon>
        <taxon>Rhizobium/Agrobacterium group</taxon>
        <taxon>Rhizobium</taxon>
    </lineage>
</organism>
<dbReference type="KEGG" id="rei:IE4771_CH01572"/>
<dbReference type="AlphaFoldDB" id="A0A060I5D7"/>
<dbReference type="HOGENOM" id="CLU_1077184_0_0_5"/>
<accession>A0A060I5D7</accession>
<dbReference type="OrthoDB" id="101857at2"/>
<dbReference type="EMBL" id="CP006986">
    <property type="protein sequence ID" value="AIC26716.1"/>
    <property type="molecule type" value="Genomic_DNA"/>
</dbReference>
<evidence type="ECO:0000313" key="1">
    <source>
        <dbReference type="EMBL" id="AIC26716.1"/>
    </source>
</evidence>
<proteinExistence type="predicted"/>
<dbReference type="Proteomes" id="UP000027180">
    <property type="component" value="Chromosome"/>
</dbReference>
<gene>
    <name evidence="1" type="ORF">IE4771_CH01572</name>
</gene>
<sequence length="268" mass="30343">MTIFIVCHKDLPSFPPPEGSKIIWLNSKPPLDNRGMDVIAGYDFFSEPEELHAKLSGSLGTIAIAKFVSEETAKPRSITIWQYRKFLTRQRIGTPNPEYPGMNTATTEETEITRPEDPAFFIENFFLPRPLNLQNISHHYARFHNIVDFLRYTASAIETTALTQAEALQFFNSGTFVPGGIELGTYPTDWWLDAFVRLVAPSFEFAKRYQPFQAEDPVQKRAISFCQERLGSYLLIKRLSELYGNSLPGSLFGDIVTISNDGVYRSGV</sequence>
<protein>
    <submittedName>
        <fullName evidence="1">Uncharacterized protein</fullName>
    </submittedName>
</protein>